<gene>
    <name evidence="1" type="ORF">IG193_08630</name>
</gene>
<dbReference type="EMBL" id="CP062310">
    <property type="protein sequence ID" value="QOJ78798.1"/>
    <property type="molecule type" value="Genomic_DNA"/>
</dbReference>
<name>A0A7L9FG53_9CREN</name>
<dbReference type="InParanoid" id="A0A7L9FG53"/>
<proteinExistence type="predicted"/>
<sequence length="171" mass="18372">MKTVVERVLKGDGRYVVVVTSDVEVAEAIRRALEQEMVAGLARGDKFVVLPEVADGTVIPHRDGIWTDGDRYYLGVSGAPGLISLPAVDGVPAPDALEERGAAPKVFTIFRMPAIDVEKTKGLLDRLKRGFARLTNGRGVVAGVALVVPEEVKEAVAGIFRGRHDVELFVV</sequence>
<organism evidence="1 2">
    <name type="scientific">Infirmifilum lucidum</name>
    <dbReference type="NCBI Taxonomy" id="2776706"/>
    <lineage>
        <taxon>Archaea</taxon>
        <taxon>Thermoproteota</taxon>
        <taxon>Thermoprotei</taxon>
        <taxon>Thermofilales</taxon>
        <taxon>Thermofilaceae</taxon>
        <taxon>Infirmifilum</taxon>
    </lineage>
</organism>
<reference evidence="1 2" key="1">
    <citation type="submission" date="2020-10" db="EMBL/GenBank/DDBJ databases">
        <title>Thermofilum lucidum 3507LT sp. nov. a novel member of Thermofilaceae family isolated from Chile hot spring, and proposal of description order Thermofilales.</title>
        <authorList>
            <person name="Zayulina K.S."/>
            <person name="Elcheninov A.G."/>
            <person name="Toshchakov S.V."/>
            <person name="Kublanov I.V."/>
        </authorList>
    </citation>
    <scope>NUCLEOTIDE SEQUENCE [LARGE SCALE GENOMIC DNA]</scope>
    <source>
        <strain evidence="1 2">3507LT</strain>
    </source>
</reference>
<protein>
    <submittedName>
        <fullName evidence="1">Uncharacterized protein</fullName>
    </submittedName>
</protein>
<evidence type="ECO:0000313" key="1">
    <source>
        <dbReference type="EMBL" id="QOJ78798.1"/>
    </source>
</evidence>
<keyword evidence="2" id="KW-1185">Reference proteome</keyword>
<evidence type="ECO:0000313" key="2">
    <source>
        <dbReference type="Proteomes" id="UP000594121"/>
    </source>
</evidence>
<dbReference type="Proteomes" id="UP000594121">
    <property type="component" value="Chromosome"/>
</dbReference>
<dbReference type="RefSeq" id="WP_192818770.1">
    <property type="nucleotide sequence ID" value="NZ_CP062310.1"/>
</dbReference>
<dbReference type="GeneID" id="59149956"/>
<dbReference type="KEGG" id="thel:IG193_08630"/>
<accession>A0A7L9FG53</accession>
<dbReference type="AlphaFoldDB" id="A0A7L9FG53"/>